<proteinExistence type="predicted"/>
<dbReference type="AlphaFoldDB" id="A0A1H9KDR5"/>
<dbReference type="OrthoDB" id="9767928at2"/>
<sequence length="347" mass="36453">MFAQLLDEIVAGLKASRGLRGKRDIASVVSRLGIADPKAAVPVGDDCAAIADGDTHLLLAIEGFINEFVAKDPWFAGWCGVMVNVSDVYAMGGRPMAVVDASWSADAAMQAQLLDGMAAASKTYGVPVVGGHSNLRSEREQLAVAILGRASKLLSSFAARPGDALIAVTDLRGAYRPPYPHWNAATDAPAARLRGDLEVLPRLAEDGLCAAAKDISQAGVLGTLLMLMECSGVGAQVELDSVPRPARVSWAHWLLSTFPSYGFLLAVKPQQVRKVLARFAARELAVARIGVCDDSRQLHLSLGGQRRLAWDFAVQPLMGCGAGAAPAASFTEESTHAGNAFPRALAG</sequence>
<dbReference type="InterPro" id="IPR006283">
    <property type="entry name" value="ThiL-like"/>
</dbReference>
<evidence type="ECO:0000259" key="3">
    <source>
        <dbReference type="Pfam" id="PF02769"/>
    </source>
</evidence>
<feature type="domain" description="PurM-like N-terminal" evidence="2">
    <location>
        <begin position="44"/>
        <end position="148"/>
    </location>
</feature>
<dbReference type="InterPro" id="IPR011413">
    <property type="entry name" value="UCP036540_AIR"/>
</dbReference>
<evidence type="ECO:0000313" key="5">
    <source>
        <dbReference type="Proteomes" id="UP000199233"/>
    </source>
</evidence>
<dbReference type="GO" id="GO:0009228">
    <property type="term" value="P:thiamine biosynthetic process"/>
    <property type="evidence" value="ECO:0007669"/>
    <property type="project" value="UniProtKB-KW"/>
</dbReference>
<name>A0A1H9KDR5_9GAMM</name>
<organism evidence="4 5">
    <name type="scientific">Solimonas aquatica</name>
    <dbReference type="NCBI Taxonomy" id="489703"/>
    <lineage>
        <taxon>Bacteria</taxon>
        <taxon>Pseudomonadati</taxon>
        <taxon>Pseudomonadota</taxon>
        <taxon>Gammaproteobacteria</taxon>
        <taxon>Nevskiales</taxon>
        <taxon>Nevskiaceae</taxon>
        <taxon>Solimonas</taxon>
    </lineage>
</organism>
<dbReference type="STRING" id="489703.SAMN04488038_11356"/>
<gene>
    <name evidence="4" type="ORF">SAMN04488038_11356</name>
</gene>
<dbReference type="InterPro" id="IPR010918">
    <property type="entry name" value="PurM-like_C_dom"/>
</dbReference>
<feature type="domain" description="PurM-like C-terminal" evidence="3">
    <location>
        <begin position="197"/>
        <end position="298"/>
    </location>
</feature>
<dbReference type="Pfam" id="PF00586">
    <property type="entry name" value="AIRS"/>
    <property type="match status" value="1"/>
</dbReference>
<dbReference type="SUPFAM" id="SSF56042">
    <property type="entry name" value="PurM C-terminal domain-like"/>
    <property type="match status" value="1"/>
</dbReference>
<dbReference type="CDD" id="cd02192">
    <property type="entry name" value="PurM-like3"/>
    <property type="match status" value="1"/>
</dbReference>
<reference evidence="5" key="1">
    <citation type="submission" date="2016-10" db="EMBL/GenBank/DDBJ databases">
        <authorList>
            <person name="Varghese N."/>
            <person name="Submissions S."/>
        </authorList>
    </citation>
    <scope>NUCLEOTIDE SEQUENCE [LARGE SCALE GENOMIC DNA]</scope>
    <source>
        <strain evidence="5">DSM 25927</strain>
    </source>
</reference>
<dbReference type="EMBL" id="FOFS01000013">
    <property type="protein sequence ID" value="SEQ97188.1"/>
    <property type="molecule type" value="Genomic_DNA"/>
</dbReference>
<evidence type="ECO:0000259" key="2">
    <source>
        <dbReference type="Pfam" id="PF00586"/>
    </source>
</evidence>
<dbReference type="Pfam" id="PF02769">
    <property type="entry name" value="AIRS_C"/>
    <property type="match status" value="1"/>
</dbReference>
<evidence type="ECO:0000313" key="4">
    <source>
        <dbReference type="EMBL" id="SEQ97188.1"/>
    </source>
</evidence>
<dbReference type="InterPro" id="IPR016188">
    <property type="entry name" value="PurM-like_N"/>
</dbReference>
<dbReference type="InterPro" id="IPR024030">
    <property type="entry name" value="AIR_synthase-rel_sll0787"/>
</dbReference>
<accession>A0A1H9KDR5</accession>
<dbReference type="Gene3D" id="3.30.1330.10">
    <property type="entry name" value="PurM-like, N-terminal domain"/>
    <property type="match status" value="1"/>
</dbReference>
<dbReference type="Gene3D" id="3.90.650.10">
    <property type="entry name" value="PurM-like C-terminal domain"/>
    <property type="match status" value="1"/>
</dbReference>
<dbReference type="InterPro" id="IPR036921">
    <property type="entry name" value="PurM-like_N_sf"/>
</dbReference>
<dbReference type="RefSeq" id="WP_093288525.1">
    <property type="nucleotide sequence ID" value="NZ_FOFS01000013.1"/>
</dbReference>
<evidence type="ECO:0000256" key="1">
    <source>
        <dbReference type="ARBA" id="ARBA00022977"/>
    </source>
</evidence>
<dbReference type="Proteomes" id="UP000199233">
    <property type="component" value="Unassembled WGS sequence"/>
</dbReference>
<dbReference type="NCBIfam" id="TIGR04049">
    <property type="entry name" value="AIR_rel_sll0787"/>
    <property type="match status" value="1"/>
</dbReference>
<keyword evidence="5" id="KW-1185">Reference proteome</keyword>
<dbReference type="PANTHER" id="PTHR30270:SF0">
    <property type="entry name" value="THIAMINE-MONOPHOSPHATE KINASE"/>
    <property type="match status" value="1"/>
</dbReference>
<dbReference type="GO" id="GO:0009030">
    <property type="term" value="F:thiamine-phosphate kinase activity"/>
    <property type="evidence" value="ECO:0007669"/>
    <property type="project" value="InterPro"/>
</dbReference>
<evidence type="ECO:0008006" key="6">
    <source>
        <dbReference type="Google" id="ProtNLM"/>
    </source>
</evidence>
<dbReference type="InterPro" id="IPR036676">
    <property type="entry name" value="PurM-like_C_sf"/>
</dbReference>
<dbReference type="SUPFAM" id="SSF55326">
    <property type="entry name" value="PurM N-terminal domain-like"/>
    <property type="match status" value="1"/>
</dbReference>
<dbReference type="PIRSF" id="PIRSF036540">
    <property type="entry name" value="UCP036540_AIR"/>
    <property type="match status" value="1"/>
</dbReference>
<dbReference type="PANTHER" id="PTHR30270">
    <property type="entry name" value="THIAMINE-MONOPHOSPHATE KINASE"/>
    <property type="match status" value="1"/>
</dbReference>
<keyword evidence="1" id="KW-0784">Thiamine biosynthesis</keyword>
<protein>
    <recommendedName>
        <fullName evidence="6">Sll0787 family AIR synthase-like protein</fullName>
    </recommendedName>
</protein>